<evidence type="ECO:0000313" key="3">
    <source>
        <dbReference type="Proteomes" id="UP001432322"/>
    </source>
</evidence>
<feature type="non-terminal residue" evidence="2">
    <location>
        <position position="1"/>
    </location>
</feature>
<evidence type="ECO:0000313" key="2">
    <source>
        <dbReference type="EMBL" id="GMT09350.1"/>
    </source>
</evidence>
<dbReference type="EMBL" id="BTSY01000001">
    <property type="protein sequence ID" value="GMT09350.1"/>
    <property type="molecule type" value="Genomic_DNA"/>
</dbReference>
<comment type="caution">
    <text evidence="2">The sequence shown here is derived from an EMBL/GenBank/DDBJ whole genome shotgun (WGS) entry which is preliminary data.</text>
</comment>
<proteinExistence type="predicted"/>
<protein>
    <submittedName>
        <fullName evidence="2">Uncharacterized protein</fullName>
    </submittedName>
</protein>
<reference evidence="2" key="1">
    <citation type="submission" date="2023-10" db="EMBL/GenBank/DDBJ databases">
        <title>Genome assembly of Pristionchus species.</title>
        <authorList>
            <person name="Yoshida K."/>
            <person name="Sommer R.J."/>
        </authorList>
    </citation>
    <scope>NUCLEOTIDE SEQUENCE</scope>
    <source>
        <strain evidence="2">RS5133</strain>
    </source>
</reference>
<dbReference type="AlphaFoldDB" id="A0AAV5UQ98"/>
<name>A0AAV5UQ98_9BILA</name>
<dbReference type="Proteomes" id="UP001432322">
    <property type="component" value="Unassembled WGS sequence"/>
</dbReference>
<feature type="non-terminal residue" evidence="2">
    <location>
        <position position="143"/>
    </location>
</feature>
<evidence type="ECO:0000256" key="1">
    <source>
        <dbReference type="SAM" id="MobiDB-lite"/>
    </source>
</evidence>
<feature type="region of interest" description="Disordered" evidence="1">
    <location>
        <begin position="91"/>
        <end position="143"/>
    </location>
</feature>
<feature type="compositionally biased region" description="Basic and acidic residues" evidence="1">
    <location>
        <begin position="51"/>
        <end position="64"/>
    </location>
</feature>
<organism evidence="2 3">
    <name type="scientific">Pristionchus fissidentatus</name>
    <dbReference type="NCBI Taxonomy" id="1538716"/>
    <lineage>
        <taxon>Eukaryota</taxon>
        <taxon>Metazoa</taxon>
        <taxon>Ecdysozoa</taxon>
        <taxon>Nematoda</taxon>
        <taxon>Chromadorea</taxon>
        <taxon>Rhabditida</taxon>
        <taxon>Rhabditina</taxon>
        <taxon>Diplogasteromorpha</taxon>
        <taxon>Diplogasteroidea</taxon>
        <taxon>Neodiplogasteridae</taxon>
        <taxon>Pristionchus</taxon>
    </lineage>
</organism>
<feature type="region of interest" description="Disordered" evidence="1">
    <location>
        <begin position="25"/>
        <end position="64"/>
    </location>
</feature>
<accession>A0AAV5UQ98</accession>
<gene>
    <name evidence="2" type="ORF">PFISCL1PPCAC_647</name>
</gene>
<keyword evidence="3" id="KW-1185">Reference proteome</keyword>
<feature type="compositionally biased region" description="Basic and acidic residues" evidence="1">
    <location>
        <begin position="119"/>
        <end position="132"/>
    </location>
</feature>
<sequence length="143" mass="15712">APASRPVLAATQSRIAFRPIRAEEADLQNHDAAPIPRRRVGSARPAQSKVAPREAAKRPAPNDELLKKKIDDILANYENEAPAPKVARVSAQVGPRYPAPGLVSQGYGSWKEPTMTFVRDSRKNKYRNKPEELQQVQPAAAGR</sequence>